<accession>A0ABP0M4L1</accession>
<organism evidence="3 4">
    <name type="scientific">Durusdinium trenchii</name>
    <dbReference type="NCBI Taxonomy" id="1381693"/>
    <lineage>
        <taxon>Eukaryota</taxon>
        <taxon>Sar</taxon>
        <taxon>Alveolata</taxon>
        <taxon>Dinophyceae</taxon>
        <taxon>Suessiales</taxon>
        <taxon>Symbiodiniaceae</taxon>
        <taxon>Durusdinium</taxon>
    </lineage>
</organism>
<feature type="transmembrane region" description="Helical" evidence="1">
    <location>
        <begin position="408"/>
        <end position="429"/>
    </location>
</feature>
<evidence type="ECO:0000313" key="3">
    <source>
        <dbReference type="EMBL" id="CAK9046421.1"/>
    </source>
</evidence>
<evidence type="ECO:0000313" key="4">
    <source>
        <dbReference type="Proteomes" id="UP001642484"/>
    </source>
</evidence>
<name>A0ABP0M4L1_9DINO</name>
<feature type="chain" id="PRO_5047121051" evidence="2">
    <location>
        <begin position="17"/>
        <end position="522"/>
    </location>
</feature>
<gene>
    <name evidence="3" type="ORF">CCMP2556_LOCUS24125</name>
</gene>
<proteinExistence type="predicted"/>
<keyword evidence="1" id="KW-0812">Transmembrane</keyword>
<evidence type="ECO:0000256" key="2">
    <source>
        <dbReference type="SAM" id="SignalP"/>
    </source>
</evidence>
<protein>
    <submittedName>
        <fullName evidence="3">Uncharacterized protein</fullName>
    </submittedName>
</protein>
<evidence type="ECO:0000256" key="1">
    <source>
        <dbReference type="SAM" id="Phobius"/>
    </source>
</evidence>
<keyword evidence="1" id="KW-1133">Transmembrane helix</keyword>
<dbReference type="InterPro" id="IPR025333">
    <property type="entry name" value="DUF4239"/>
</dbReference>
<keyword evidence="4" id="KW-1185">Reference proteome</keyword>
<dbReference type="Proteomes" id="UP001642484">
    <property type="component" value="Unassembled WGS sequence"/>
</dbReference>
<dbReference type="EMBL" id="CAXAMN010015670">
    <property type="protein sequence ID" value="CAK9046421.1"/>
    <property type="molecule type" value="Genomic_DNA"/>
</dbReference>
<feature type="transmembrane region" description="Helical" evidence="1">
    <location>
        <begin position="441"/>
        <end position="464"/>
    </location>
</feature>
<keyword evidence="1" id="KW-0472">Membrane</keyword>
<reference evidence="3 4" key="1">
    <citation type="submission" date="2024-02" db="EMBL/GenBank/DDBJ databases">
        <authorList>
            <person name="Chen Y."/>
            <person name="Shah S."/>
            <person name="Dougan E. K."/>
            <person name="Thang M."/>
            <person name="Chan C."/>
        </authorList>
    </citation>
    <scope>NUCLEOTIDE SEQUENCE [LARGE SCALE GENOMIC DNA]</scope>
</reference>
<comment type="caution">
    <text evidence="3">The sequence shown here is derived from an EMBL/GenBank/DDBJ whole genome shotgun (WGS) entry which is preliminary data.</text>
</comment>
<keyword evidence="2" id="KW-0732">Signal</keyword>
<dbReference type="Pfam" id="PF14023">
    <property type="entry name" value="Bestrophin-like"/>
    <property type="match status" value="1"/>
</dbReference>
<sequence length="522" mass="57102">MSLSLVHAGLFCATLARSGFSGAMLPPSTRAGASAALRATEALGAGGCQRSSLGGFSGPSAVAALCTSLPVARTLARRRRLSRPSGRCAARRPTLCDDGDEICEFVEDQRSTQLEQENEVLRVSKAWAEGTWAADWGPEGPVGLGWATAMVPDADRRRSRKVPTRSDGFRFDDALTAQTVLRVVLPTVGAVFGGAAIYGPICLWLQDNLDIADTGRGPILQLLAVDQSQFMQNFLTVNGLLFTILCGNTYTSLYTQQEVLFQALFIEVSEAKSLLEQACLVCQGRPFYPKVLDAGTHKLARSDHRPRELVERQSRQETSLCKFSVFKGRRISDSLVSLDSIRDYVSTDLRRLDVEPAELLANRPMDDPLEYILYATSVGVPSIIYDTIRDLRQARGQRLGAMQRKLPAIHFVLLYVLGILELMAFPLLGAGTFSMAPDEKILSIQALFFGAMSGAIVMTLQVIFELWKPFGGAYTVDTALSRMVAGLEEELRVRKALWQPNDAAPAPAAAAQWRDDYDYDPP</sequence>
<feature type="signal peptide" evidence="2">
    <location>
        <begin position="1"/>
        <end position="16"/>
    </location>
</feature>